<evidence type="ECO:0000313" key="4">
    <source>
        <dbReference type="Proteomes" id="UP000636110"/>
    </source>
</evidence>
<dbReference type="PANTHER" id="PTHR43032">
    <property type="entry name" value="PROTEIN-METHIONINE-SULFOXIDE REDUCTASE"/>
    <property type="match status" value="1"/>
</dbReference>
<dbReference type="Gene3D" id="3.90.420.10">
    <property type="entry name" value="Oxidoreductase, molybdopterin-binding domain"/>
    <property type="match status" value="1"/>
</dbReference>
<keyword evidence="1" id="KW-0812">Transmembrane</keyword>
<feature type="transmembrane region" description="Helical" evidence="1">
    <location>
        <begin position="21"/>
        <end position="39"/>
    </location>
</feature>
<reference evidence="3 4" key="1">
    <citation type="submission" date="2019-11" db="EMBL/GenBank/DDBJ databases">
        <title>Description of Pedobacter sp. LMG 31462T.</title>
        <authorList>
            <person name="Carlier A."/>
            <person name="Qi S."/>
            <person name="Vandamme P."/>
        </authorList>
    </citation>
    <scope>NUCLEOTIDE SEQUENCE [LARGE SCALE GENOMIC DNA]</scope>
    <source>
        <strain evidence="3 4">LMG 31462</strain>
    </source>
</reference>
<feature type="domain" description="Oxidoreductase molybdopterin-binding" evidence="2">
    <location>
        <begin position="102"/>
        <end position="246"/>
    </location>
</feature>
<comment type="caution">
    <text evidence="3">The sequence shown here is derived from an EMBL/GenBank/DDBJ whole genome shotgun (WGS) entry which is preliminary data.</text>
</comment>
<dbReference type="RefSeq" id="WP_182956561.1">
    <property type="nucleotide sequence ID" value="NZ_WNXC01000002.1"/>
</dbReference>
<organism evidence="3 4">
    <name type="scientific">Pedobacter gandavensis</name>
    <dbReference type="NCBI Taxonomy" id="2679963"/>
    <lineage>
        <taxon>Bacteria</taxon>
        <taxon>Pseudomonadati</taxon>
        <taxon>Bacteroidota</taxon>
        <taxon>Sphingobacteriia</taxon>
        <taxon>Sphingobacteriales</taxon>
        <taxon>Sphingobacteriaceae</taxon>
        <taxon>Pedobacter</taxon>
    </lineage>
</organism>
<evidence type="ECO:0000259" key="2">
    <source>
        <dbReference type="Pfam" id="PF00174"/>
    </source>
</evidence>
<dbReference type="Pfam" id="PF00174">
    <property type="entry name" value="Oxidored_molyb"/>
    <property type="match status" value="1"/>
</dbReference>
<protein>
    <submittedName>
        <fullName evidence="3">Molybdopterin-dependent oxidoreductase</fullName>
    </submittedName>
</protein>
<proteinExistence type="predicted"/>
<keyword evidence="4" id="KW-1185">Reference proteome</keyword>
<evidence type="ECO:0000313" key="3">
    <source>
        <dbReference type="EMBL" id="MBB2149264.1"/>
    </source>
</evidence>
<dbReference type="EMBL" id="WNXC01000002">
    <property type="protein sequence ID" value="MBB2149264.1"/>
    <property type="molecule type" value="Genomic_DNA"/>
</dbReference>
<keyword evidence="1" id="KW-1133">Transmembrane helix</keyword>
<dbReference type="InterPro" id="IPR000572">
    <property type="entry name" value="OxRdtase_Mopterin-bd_dom"/>
</dbReference>
<keyword evidence="1" id="KW-0472">Membrane</keyword>
<gene>
    <name evidence="3" type="ORF">GM920_10130</name>
</gene>
<sequence>MGNTKKQNLSPIDRKIRWRNWLSLTGFTLFIFAAIFFWLKLKNQPLDNDIAGGVQIPLRKVLNANEKVFSKTFSKQNLAKAYPKSAAAKVVRLNGALGLMTDLDDKNWRLNVVRAKGDTLKLTLADLQKLPKTQVIFNFKCIEGWSQISDWAGVRFSDFIKAYHLDKLTDKKYIGLVTPDGEYYVGIDMDSAMQPQTILCYEMNGKPLPLNQGYPLRLIIPVKYGIKSLKRIGVLSFSEERPPDYWFERGYDYYAGL</sequence>
<accession>A0ABR6EWU1</accession>
<dbReference type="Proteomes" id="UP000636110">
    <property type="component" value="Unassembled WGS sequence"/>
</dbReference>
<dbReference type="InterPro" id="IPR036374">
    <property type="entry name" value="OxRdtase_Mopterin-bd_sf"/>
</dbReference>
<name>A0ABR6EWU1_9SPHI</name>
<evidence type="ECO:0000256" key="1">
    <source>
        <dbReference type="SAM" id="Phobius"/>
    </source>
</evidence>
<dbReference type="SUPFAM" id="SSF56524">
    <property type="entry name" value="Oxidoreductase molybdopterin-binding domain"/>
    <property type="match status" value="1"/>
</dbReference>